<dbReference type="GO" id="GO:0003872">
    <property type="term" value="F:6-phosphofructokinase activity"/>
    <property type="evidence" value="ECO:0007669"/>
    <property type="project" value="UniProtKB-EC"/>
</dbReference>
<gene>
    <name evidence="12" type="ORF">IV203_005019</name>
</gene>
<organism evidence="12 13">
    <name type="scientific">Nitzschia inconspicua</name>
    <dbReference type="NCBI Taxonomy" id="303405"/>
    <lineage>
        <taxon>Eukaryota</taxon>
        <taxon>Sar</taxon>
        <taxon>Stramenopiles</taxon>
        <taxon>Ochrophyta</taxon>
        <taxon>Bacillariophyta</taxon>
        <taxon>Bacillariophyceae</taxon>
        <taxon>Bacillariophycidae</taxon>
        <taxon>Bacillariales</taxon>
        <taxon>Bacillariaceae</taxon>
        <taxon>Nitzschia</taxon>
    </lineage>
</organism>
<evidence type="ECO:0000256" key="5">
    <source>
        <dbReference type="ARBA" id="ARBA00022777"/>
    </source>
</evidence>
<evidence type="ECO:0000256" key="1">
    <source>
        <dbReference type="ARBA" id="ARBA00002659"/>
    </source>
</evidence>
<evidence type="ECO:0000256" key="9">
    <source>
        <dbReference type="ARBA" id="ARBA00048070"/>
    </source>
</evidence>
<keyword evidence="13" id="KW-1185">Reference proteome</keyword>
<proteinExistence type="predicted"/>
<evidence type="ECO:0000259" key="11">
    <source>
        <dbReference type="Pfam" id="PF00365"/>
    </source>
</evidence>
<keyword evidence="4" id="KW-0547">Nucleotide-binding</keyword>
<evidence type="ECO:0000256" key="6">
    <source>
        <dbReference type="ARBA" id="ARBA00022840"/>
    </source>
</evidence>
<sequence>MFHRTSPYKKRNELQNSQQSNNPILTTMSQQEQTQPRLGPIEVATVETLSLDPSVPDLVLADVFLRQHAKQSTDQQQQPSRVRAFYASSKPERLHFSSTRQLHAAIVTCGGLCPGLNNVVRAITLTLHHEYHVQRVYGIQGGWHGFNDKEYPPMILTPESVDSVHHQGGSFLRTSRGGLDLDKVHTFLTKYQISLLFILGGDGTHRGAYKVHEHCRVNNLDVAVVGIPKTIDNDIDYIDRSFGFHTAVEAAQASIRTALVEAKCTVPNGIGVIKLMGREAGFLAAYAALGSGGDVDAVLVPEVPVVLEGPDGILPFLQRRVLEKGYAVCVVAEGAGQELLEAIQETEKGSGNKKLPPIAEYVRDEIIKFFVKVGSECRMKYVDPSYSVRSQPANAADSLYCIQLGTGAVYGAMAGYTGFSVGRVNNRIVYIPIPQLVATSPRFMNPDGDIWQQILSTTGQPSPLKKTQSEAEL</sequence>
<dbReference type="NCBIfam" id="NF005301">
    <property type="entry name" value="PRK06830.1"/>
    <property type="match status" value="1"/>
</dbReference>
<comment type="function">
    <text evidence="1">Catalyzes the phosphorylation of D-fructose 6-phosphate to fructose 1,6-bisphosphate by ATP, the first committing step of glycolysis.</text>
</comment>
<reference evidence="12" key="1">
    <citation type="journal article" date="2021" name="Sci. Rep.">
        <title>Diploid genomic architecture of Nitzschia inconspicua, an elite biomass production diatom.</title>
        <authorList>
            <person name="Oliver A."/>
            <person name="Podell S."/>
            <person name="Pinowska A."/>
            <person name="Traller J.C."/>
            <person name="Smith S.R."/>
            <person name="McClure R."/>
            <person name="Beliaev A."/>
            <person name="Bohutskyi P."/>
            <person name="Hill E.A."/>
            <person name="Rabines A."/>
            <person name="Zheng H."/>
            <person name="Allen L.Z."/>
            <person name="Kuo A."/>
            <person name="Grigoriev I.V."/>
            <person name="Allen A.E."/>
            <person name="Hazlebeck D."/>
            <person name="Allen E.E."/>
        </authorList>
    </citation>
    <scope>NUCLEOTIDE SEQUENCE</scope>
    <source>
        <strain evidence="12">Hildebrandi</strain>
    </source>
</reference>
<reference evidence="12" key="2">
    <citation type="submission" date="2021-04" db="EMBL/GenBank/DDBJ databases">
        <authorList>
            <person name="Podell S."/>
        </authorList>
    </citation>
    <scope>NUCLEOTIDE SEQUENCE</scope>
    <source>
        <strain evidence="12">Hildebrandi</strain>
    </source>
</reference>
<dbReference type="Proteomes" id="UP000693970">
    <property type="component" value="Unassembled WGS sequence"/>
</dbReference>
<feature type="domain" description="Phosphofructokinase" evidence="11">
    <location>
        <begin position="104"/>
        <end position="409"/>
    </location>
</feature>
<keyword evidence="2" id="KW-0808">Transferase</keyword>
<evidence type="ECO:0000256" key="7">
    <source>
        <dbReference type="ARBA" id="ARBA00022842"/>
    </source>
</evidence>
<keyword evidence="3" id="KW-0479">Metal-binding</keyword>
<keyword evidence="5" id="KW-0418">Kinase</keyword>
<dbReference type="FunFam" id="3.40.50.450:FF:000002">
    <property type="entry name" value="ATP-dependent 6-phosphofructokinase"/>
    <property type="match status" value="1"/>
</dbReference>
<keyword evidence="6" id="KW-0067">ATP-binding</keyword>
<dbReference type="AlphaFoldDB" id="A0A9K3KLJ2"/>
<dbReference type="PANTHER" id="PTHR45770">
    <property type="entry name" value="ATP-DEPENDENT 6-PHOSPHOFRUCTOKINASE 1"/>
    <property type="match status" value="1"/>
</dbReference>
<evidence type="ECO:0000313" key="13">
    <source>
        <dbReference type="Proteomes" id="UP000693970"/>
    </source>
</evidence>
<dbReference type="InterPro" id="IPR012004">
    <property type="entry name" value="PyroP-dep_PFK_TP0108"/>
</dbReference>
<comment type="catalytic activity">
    <reaction evidence="9">
        <text>beta-D-fructose 6-phosphate + ATP = beta-D-fructose 1,6-bisphosphate + ADP + H(+)</text>
        <dbReference type="Rhea" id="RHEA:16109"/>
        <dbReference type="ChEBI" id="CHEBI:15378"/>
        <dbReference type="ChEBI" id="CHEBI:30616"/>
        <dbReference type="ChEBI" id="CHEBI:32966"/>
        <dbReference type="ChEBI" id="CHEBI:57634"/>
        <dbReference type="ChEBI" id="CHEBI:456216"/>
        <dbReference type="EC" id="2.7.1.11"/>
    </reaction>
</comment>
<evidence type="ECO:0000256" key="2">
    <source>
        <dbReference type="ARBA" id="ARBA00022679"/>
    </source>
</evidence>
<comment type="caution">
    <text evidence="12">The sequence shown here is derived from an EMBL/GenBank/DDBJ whole genome shotgun (WGS) entry which is preliminary data.</text>
</comment>
<evidence type="ECO:0000256" key="3">
    <source>
        <dbReference type="ARBA" id="ARBA00022723"/>
    </source>
</evidence>
<dbReference type="PIRSF" id="PIRSF000534">
    <property type="entry name" value="PPi_PFK_TP0108"/>
    <property type="match status" value="1"/>
</dbReference>
<accession>A0A9K3KLJ2</accession>
<dbReference type="EMBL" id="JAGRRH010000021">
    <property type="protein sequence ID" value="KAG7345952.1"/>
    <property type="molecule type" value="Genomic_DNA"/>
</dbReference>
<dbReference type="InterPro" id="IPR000023">
    <property type="entry name" value="Phosphofructokinase_dom"/>
</dbReference>
<evidence type="ECO:0000256" key="4">
    <source>
        <dbReference type="ARBA" id="ARBA00022741"/>
    </source>
</evidence>
<evidence type="ECO:0000256" key="8">
    <source>
        <dbReference type="ARBA" id="ARBA00023152"/>
    </source>
</evidence>
<dbReference type="Pfam" id="PF00365">
    <property type="entry name" value="PFK"/>
    <property type="match status" value="1"/>
</dbReference>
<dbReference type="GO" id="GO:0046872">
    <property type="term" value="F:metal ion binding"/>
    <property type="evidence" value="ECO:0007669"/>
    <property type="project" value="UniProtKB-KW"/>
</dbReference>
<protein>
    <submittedName>
        <fullName evidence="12">Diphosphate-fructose-6-phosphate 1-phosphotransferase</fullName>
    </submittedName>
</protein>
<dbReference type="InterPro" id="IPR050929">
    <property type="entry name" value="PFKA"/>
</dbReference>
<dbReference type="OrthoDB" id="537915at2759"/>
<dbReference type="GO" id="GO:0005524">
    <property type="term" value="F:ATP binding"/>
    <property type="evidence" value="ECO:0007669"/>
    <property type="project" value="UniProtKB-KW"/>
</dbReference>
<name>A0A9K3KLJ2_9STRA</name>
<keyword evidence="7" id="KW-0460">Magnesium</keyword>
<feature type="region of interest" description="Disordered" evidence="10">
    <location>
        <begin position="1"/>
        <end position="22"/>
    </location>
</feature>
<dbReference type="GO" id="GO:0005737">
    <property type="term" value="C:cytoplasm"/>
    <property type="evidence" value="ECO:0007669"/>
    <property type="project" value="UniProtKB-ARBA"/>
</dbReference>
<evidence type="ECO:0000256" key="10">
    <source>
        <dbReference type="SAM" id="MobiDB-lite"/>
    </source>
</evidence>
<keyword evidence="8" id="KW-0324">Glycolysis</keyword>
<evidence type="ECO:0000313" key="12">
    <source>
        <dbReference type="EMBL" id="KAG7345952.1"/>
    </source>
</evidence>